<dbReference type="Proteomes" id="UP000017469">
    <property type="component" value="Chromosome"/>
</dbReference>
<reference evidence="1 2" key="1">
    <citation type="journal article" date="2013" name="Genome Announc.">
        <title>Complete Genome Sequence of Carnobacterium gilichinskyi Strain WN1359T (DSM 27470T).</title>
        <authorList>
            <person name="Leonard M.T."/>
            <person name="Panayotova N."/>
            <person name="Farmerie W.G."/>
            <person name="Triplett E.W."/>
            <person name="Nicholson W.L."/>
        </authorList>
    </citation>
    <scope>NUCLEOTIDE SEQUENCE [LARGE SCALE GENOMIC DNA]</scope>
    <source>
        <strain evidence="1 2">WN1359</strain>
    </source>
</reference>
<name>U5SBY4_9LACT</name>
<dbReference type="AlphaFoldDB" id="U5SBY4"/>
<gene>
    <name evidence="1" type="ORF">Q783_06010</name>
</gene>
<proteinExistence type="predicted"/>
<protein>
    <submittedName>
        <fullName evidence="1">Uncharacterized protein</fullName>
    </submittedName>
</protein>
<evidence type="ECO:0000313" key="2">
    <source>
        <dbReference type="Proteomes" id="UP000017469"/>
    </source>
</evidence>
<dbReference type="STRING" id="1266845.Q783_06010"/>
<dbReference type="EMBL" id="CP006812">
    <property type="protein sequence ID" value="AGY82804.1"/>
    <property type="molecule type" value="Genomic_DNA"/>
</dbReference>
<dbReference type="KEGG" id="caw:Q783_06010"/>
<sequence length="31" mass="3653">MVKIYKLTNRGYVMMSKKRAKPILKLGEKVK</sequence>
<dbReference type="HOGENOM" id="CLU_3395712_0_0_9"/>
<evidence type="ECO:0000313" key="1">
    <source>
        <dbReference type="EMBL" id="AGY82804.1"/>
    </source>
</evidence>
<accession>U5SBY4</accession>
<organism evidence="1 2">
    <name type="scientific">Carnobacterium inhibens subsp. gilichinskyi</name>
    <dbReference type="NCBI Taxonomy" id="1266845"/>
    <lineage>
        <taxon>Bacteria</taxon>
        <taxon>Bacillati</taxon>
        <taxon>Bacillota</taxon>
        <taxon>Bacilli</taxon>
        <taxon>Lactobacillales</taxon>
        <taxon>Carnobacteriaceae</taxon>
        <taxon>Carnobacterium</taxon>
    </lineage>
</organism>